<dbReference type="KEGG" id="spl:Spea_0384"/>
<protein>
    <recommendedName>
        <fullName evidence="4">Secreted protein</fullName>
    </recommendedName>
</protein>
<name>A8GZH5_SHEPA</name>
<dbReference type="AlphaFoldDB" id="A8GZH5"/>
<sequence>MSSLSCFFRAIFITSPAKLGRMLLIAILTMQSVVAMADDCTLAHDDCGSEIAYVLEYDAESVISGSQCDESITASHAEDDCTECSNNCCSCCMTLMHPVTALKSMTASPNSHTFTFSSTSVESPYFAFLRPPKALIV</sequence>
<keyword evidence="1" id="KW-0732">Signal</keyword>
<dbReference type="OrthoDB" id="6262664at2"/>
<accession>A8GZH5</accession>
<feature type="signal peptide" evidence="1">
    <location>
        <begin position="1"/>
        <end position="37"/>
    </location>
</feature>
<evidence type="ECO:0000313" key="3">
    <source>
        <dbReference type="Proteomes" id="UP000002608"/>
    </source>
</evidence>
<dbReference type="eggNOG" id="ENOG5031H5P">
    <property type="taxonomic scope" value="Bacteria"/>
</dbReference>
<organism evidence="2 3">
    <name type="scientific">Shewanella pealeana (strain ATCC 700345 / ANG-SQ1)</name>
    <dbReference type="NCBI Taxonomy" id="398579"/>
    <lineage>
        <taxon>Bacteria</taxon>
        <taxon>Pseudomonadati</taxon>
        <taxon>Pseudomonadota</taxon>
        <taxon>Gammaproteobacteria</taxon>
        <taxon>Alteromonadales</taxon>
        <taxon>Shewanellaceae</taxon>
        <taxon>Shewanella</taxon>
    </lineage>
</organism>
<evidence type="ECO:0000313" key="2">
    <source>
        <dbReference type="EMBL" id="ABV85712.1"/>
    </source>
</evidence>
<dbReference type="EMBL" id="CP000851">
    <property type="protein sequence ID" value="ABV85712.1"/>
    <property type="molecule type" value="Genomic_DNA"/>
</dbReference>
<keyword evidence="3" id="KW-1185">Reference proteome</keyword>
<dbReference type="HOGENOM" id="CLU_1874015_0_0_6"/>
<proteinExistence type="predicted"/>
<gene>
    <name evidence="2" type="ordered locus">Spea_0384</name>
</gene>
<dbReference type="Proteomes" id="UP000002608">
    <property type="component" value="Chromosome"/>
</dbReference>
<evidence type="ECO:0000256" key="1">
    <source>
        <dbReference type="SAM" id="SignalP"/>
    </source>
</evidence>
<reference evidence="2 3" key="1">
    <citation type="submission" date="2007-10" db="EMBL/GenBank/DDBJ databases">
        <title>Complete sequence of Shewanella pealeana ATCC 700345.</title>
        <authorList>
            <consortium name="US DOE Joint Genome Institute"/>
            <person name="Copeland A."/>
            <person name="Lucas S."/>
            <person name="Lapidus A."/>
            <person name="Barry K."/>
            <person name="Glavina del Rio T."/>
            <person name="Dalin E."/>
            <person name="Tice H."/>
            <person name="Pitluck S."/>
            <person name="Chertkov O."/>
            <person name="Brettin T."/>
            <person name="Bruce D."/>
            <person name="Detter J.C."/>
            <person name="Han C."/>
            <person name="Schmutz J."/>
            <person name="Larimer F."/>
            <person name="Land M."/>
            <person name="Hauser L."/>
            <person name="Kyrpides N."/>
            <person name="Kim E."/>
            <person name="Zhao J.-S.Z."/>
            <person name="Manno D."/>
            <person name="Hawari J."/>
            <person name="Richardson P."/>
        </authorList>
    </citation>
    <scope>NUCLEOTIDE SEQUENCE [LARGE SCALE GENOMIC DNA]</scope>
    <source>
        <strain evidence="3">ATCC 700345 / ANG-SQ1</strain>
    </source>
</reference>
<evidence type="ECO:0008006" key="4">
    <source>
        <dbReference type="Google" id="ProtNLM"/>
    </source>
</evidence>
<feature type="chain" id="PRO_5002720568" description="Secreted protein" evidence="1">
    <location>
        <begin position="38"/>
        <end position="137"/>
    </location>
</feature>
<dbReference type="STRING" id="398579.Spea_0384"/>